<gene>
    <name evidence="1" type="ORF">CYMTET_23011</name>
</gene>
<reference evidence="1 2" key="1">
    <citation type="journal article" date="2015" name="Genome Biol. Evol.">
        <title>Comparative Genomics of a Bacterivorous Green Alga Reveals Evolutionary Causalities and Consequences of Phago-Mixotrophic Mode of Nutrition.</title>
        <authorList>
            <person name="Burns J.A."/>
            <person name="Paasch A."/>
            <person name="Narechania A."/>
            <person name="Kim E."/>
        </authorList>
    </citation>
    <scope>NUCLEOTIDE SEQUENCE [LARGE SCALE GENOMIC DNA]</scope>
    <source>
        <strain evidence="1 2">PLY_AMNH</strain>
    </source>
</reference>
<evidence type="ECO:0000313" key="2">
    <source>
        <dbReference type="Proteomes" id="UP001190700"/>
    </source>
</evidence>
<evidence type="ECO:0000313" key="1">
    <source>
        <dbReference type="EMBL" id="KAK3268492.1"/>
    </source>
</evidence>
<accession>A0AAE0FYS4</accession>
<dbReference type="Proteomes" id="UP001190700">
    <property type="component" value="Unassembled WGS sequence"/>
</dbReference>
<name>A0AAE0FYS4_9CHLO</name>
<protein>
    <submittedName>
        <fullName evidence="1">Uncharacterized protein</fullName>
    </submittedName>
</protein>
<keyword evidence="2" id="KW-1185">Reference proteome</keyword>
<organism evidence="1 2">
    <name type="scientific">Cymbomonas tetramitiformis</name>
    <dbReference type="NCBI Taxonomy" id="36881"/>
    <lineage>
        <taxon>Eukaryota</taxon>
        <taxon>Viridiplantae</taxon>
        <taxon>Chlorophyta</taxon>
        <taxon>Pyramimonadophyceae</taxon>
        <taxon>Pyramimonadales</taxon>
        <taxon>Pyramimonadaceae</taxon>
        <taxon>Cymbomonas</taxon>
    </lineage>
</organism>
<comment type="caution">
    <text evidence="1">The sequence shown here is derived from an EMBL/GenBank/DDBJ whole genome shotgun (WGS) entry which is preliminary data.</text>
</comment>
<proteinExistence type="predicted"/>
<dbReference type="AlphaFoldDB" id="A0AAE0FYS4"/>
<sequence>MDQRGLLTNSLQTLSISEPTLKEYCAAFEPNATNLWTGTLKDLFSPDDACPLSTRFIDGAIATTLHISASHTGVTCSESWGKRFFPNGTVDPVIYDMLPDLVHAKVSFESKVPKDAPQRKFVDAGALDFSLTLGKVTFGSVERAVIKWNGMYDGKGGPWLDGNGKEFQVPPDACNNFWLYTSDATAVPKTN</sequence>
<dbReference type="EMBL" id="LGRX02011804">
    <property type="protein sequence ID" value="KAK3268492.1"/>
    <property type="molecule type" value="Genomic_DNA"/>
</dbReference>